<dbReference type="STRING" id="368603.AYY16_05575"/>
<evidence type="ECO:0000313" key="4">
    <source>
        <dbReference type="Proteomes" id="UP000092247"/>
    </source>
</evidence>
<keyword evidence="1" id="KW-0732">Signal</keyword>
<feature type="chain" id="PRO_5008609914" evidence="1">
    <location>
        <begin position="19"/>
        <end position="275"/>
    </location>
</feature>
<reference evidence="3 4" key="1">
    <citation type="submission" date="2016-06" db="EMBL/GenBank/DDBJ databases">
        <authorList>
            <person name="Kjaerup R.B."/>
            <person name="Dalgaard T.S."/>
            <person name="Juul-Madsen H.R."/>
        </authorList>
    </citation>
    <scope>NUCLEOTIDE SEQUENCE [LARGE SCALE GENOMIC DNA]</scope>
    <source>
        <strain evidence="3 4">GCSL-Mp3</strain>
    </source>
</reference>
<dbReference type="PROSITE" id="PS50983">
    <property type="entry name" value="FE_B12_PBP"/>
    <property type="match status" value="1"/>
</dbReference>
<sequence length="275" mass="29325">MRSLLLLILLFTCSSALSEHPRIITLGGDVTEIVFALGAGDRVIARDTTSEHPPEVKQLPDVGYFRLLNAEGLLSLQPSLILASELAYPSAVLKQVNSAGIPVITISATPDLNAITTKIGQIADALTLQTEAEPLIADIRNKLDTVTRTPLPVKVLFLLSHSGTAPLAAGQNTAADNIIRSVGGQNAITTFQRYRPLSAEGMIAAQPDLIVITRSGLLSRGNAEALWQLPGLAQTPAGQKKRVLIVDDMGFLGFGLQTPATLHQLRRAMEETASR</sequence>
<organism evidence="3 4">
    <name type="scientific">Morganella psychrotolerans</name>
    <dbReference type="NCBI Taxonomy" id="368603"/>
    <lineage>
        <taxon>Bacteria</taxon>
        <taxon>Pseudomonadati</taxon>
        <taxon>Pseudomonadota</taxon>
        <taxon>Gammaproteobacteria</taxon>
        <taxon>Enterobacterales</taxon>
        <taxon>Morganellaceae</taxon>
        <taxon>Morganella</taxon>
    </lineage>
</organism>
<dbReference type="Gene3D" id="3.40.50.1980">
    <property type="entry name" value="Nitrogenase molybdenum iron protein domain"/>
    <property type="match status" value="2"/>
</dbReference>
<evidence type="ECO:0000256" key="1">
    <source>
        <dbReference type="SAM" id="SignalP"/>
    </source>
</evidence>
<dbReference type="AlphaFoldDB" id="A0A1B8HQ96"/>
<accession>A0A1B8HQ96</accession>
<dbReference type="CDD" id="cd01149">
    <property type="entry name" value="HutB"/>
    <property type="match status" value="1"/>
</dbReference>
<name>A0A1B8HQ96_9GAMM</name>
<evidence type="ECO:0000313" key="3">
    <source>
        <dbReference type="EMBL" id="OBU11528.1"/>
    </source>
</evidence>
<dbReference type="Proteomes" id="UP000092247">
    <property type="component" value="Unassembled WGS sequence"/>
</dbReference>
<dbReference type="EMBL" id="LZEX01000001">
    <property type="protein sequence ID" value="OBU11528.1"/>
    <property type="molecule type" value="Genomic_DNA"/>
</dbReference>
<comment type="caution">
    <text evidence="3">The sequence shown here is derived from an EMBL/GenBank/DDBJ whole genome shotgun (WGS) entry which is preliminary data.</text>
</comment>
<dbReference type="InterPro" id="IPR002491">
    <property type="entry name" value="ABC_transptr_periplasmic_BD"/>
</dbReference>
<dbReference type="PANTHER" id="PTHR30535">
    <property type="entry name" value="VITAMIN B12-BINDING PROTEIN"/>
    <property type="match status" value="1"/>
</dbReference>
<proteinExistence type="predicted"/>
<protein>
    <submittedName>
        <fullName evidence="3">Hemin ABC transporter substrate-binding protein</fullName>
    </submittedName>
</protein>
<dbReference type="InterPro" id="IPR050902">
    <property type="entry name" value="ABC_Transporter_SBP"/>
</dbReference>
<dbReference type="SUPFAM" id="SSF53807">
    <property type="entry name" value="Helical backbone' metal receptor"/>
    <property type="match status" value="1"/>
</dbReference>
<feature type="domain" description="Fe/B12 periplasmic-binding" evidence="2">
    <location>
        <begin position="22"/>
        <end position="273"/>
    </location>
</feature>
<evidence type="ECO:0000259" key="2">
    <source>
        <dbReference type="PROSITE" id="PS50983"/>
    </source>
</evidence>
<gene>
    <name evidence="3" type="ORF">AYY17_02060</name>
</gene>
<dbReference type="RefSeq" id="WP_067420874.1">
    <property type="nucleotide sequence ID" value="NZ_LZEX01000001.1"/>
</dbReference>
<feature type="signal peptide" evidence="1">
    <location>
        <begin position="1"/>
        <end position="18"/>
    </location>
</feature>
<dbReference type="PANTHER" id="PTHR30535:SF4">
    <property type="entry name" value="HEMIN-BINDING PERIPLASMIC PROTEIN HMUT"/>
    <property type="match status" value="1"/>
</dbReference>
<dbReference type="Pfam" id="PF01497">
    <property type="entry name" value="Peripla_BP_2"/>
    <property type="match status" value="1"/>
</dbReference>